<evidence type="ECO:0000256" key="7">
    <source>
        <dbReference type="ARBA" id="ARBA00022840"/>
    </source>
</evidence>
<dbReference type="EMBL" id="JAKZJU020000001">
    <property type="protein sequence ID" value="MDL2060078.1"/>
    <property type="molecule type" value="Genomic_DNA"/>
</dbReference>
<dbReference type="Pfam" id="PF04257">
    <property type="entry name" value="Exonuc_V_gamma"/>
    <property type="match status" value="1"/>
</dbReference>
<evidence type="ECO:0000256" key="9">
    <source>
        <dbReference type="ARBA" id="ARBA00023204"/>
    </source>
</evidence>
<feature type="region of interest" description="Disordered" evidence="10">
    <location>
        <begin position="341"/>
        <end position="366"/>
    </location>
</feature>
<dbReference type="InterPro" id="IPR013986">
    <property type="entry name" value="DExx_box_DNA_helicase_dom_sf"/>
</dbReference>
<keyword evidence="7" id="KW-0067">ATP-binding</keyword>
<keyword evidence="1" id="KW-0540">Nuclease</keyword>
<dbReference type="PANTHER" id="PTHR30591">
    <property type="entry name" value="RECBCD ENZYME SUBUNIT RECC"/>
    <property type="match status" value="1"/>
</dbReference>
<reference evidence="11" key="1">
    <citation type="submission" date="2023-03" db="EMBL/GenBank/DDBJ databases">
        <title>Mesosutterella sp. nov. isolated from porcine feces.</title>
        <authorList>
            <person name="Yu S."/>
        </authorList>
    </citation>
    <scope>NUCLEOTIDE SEQUENCE</scope>
    <source>
        <strain evidence="11">AGMB02718</strain>
    </source>
</reference>
<dbReference type="InterPro" id="IPR027417">
    <property type="entry name" value="P-loop_NTPase"/>
</dbReference>
<keyword evidence="5" id="KW-0347">Helicase</keyword>
<evidence type="ECO:0000313" key="11">
    <source>
        <dbReference type="EMBL" id="MDL2060078.1"/>
    </source>
</evidence>
<dbReference type="RefSeq" id="WP_243377220.1">
    <property type="nucleotide sequence ID" value="NZ_JAKZJU020000001.1"/>
</dbReference>
<evidence type="ECO:0000256" key="1">
    <source>
        <dbReference type="ARBA" id="ARBA00022722"/>
    </source>
</evidence>
<sequence>MAQDSDSQFHTFYSNSYEALRDLLARLTDSEWHQGLKGAGPSAPAPGFFRRIPVIVPSRAVEADLTHYFADRSRRGVASFAAFELIGDWFSPVSGTPLGRSSRANELEWLIWERLRDEAFLAEPECAGLLSYLSPGGAGARRPDSDPARYELALRIAAAFTKYSTYRFDWIERWSGKSLRPAPTERAKREEEGFKEAAPVLGWQRSLWQWLAAAPEEGGGARWRGMDDLVRLARMMDDPLSADLPDPGLPLHIFAPTGLPPLVLPFLYAKSLRDPVYLYLLNPSPEYWFDPADLRPLRGEEPQQEAGSAASPAAPRCAWLLRNALQTRALVDRVWRLTTAEAPEEAGEDPEGPPPQERPGAKDFRWDPARPLQDLVVSVEDPETTVRVDLAALSGRGGPESPEKRTLLDAVHEAVFRNNGDFLTDGSLAPAEAAAYREPEKGLPSVRIAAASSLKREVEALADWIYALRERGVKASEILVATPDISAAAPVIDSVFSALPERIDYAVSGRSVLESSSAAEAFGELCGFLYGRGAAEAFYALASAPLISRLWGFSGEDQQLLRAWLSRAGYRYGISESHVARLLQAGLAVDEGEGSRAEGTLARAAERLALGFAADAAKGGEGFWEDVRPVQGSERAWETPAARPALFKKLLLLSEALDRAQARIFDTESQGGSPELWEEALLQTEEELFPEKGGWWSSPETEELKREISGICRTASRALSGAGGEAASVPFAVLRRAFKSRMETASRAARPDGRVVFTSMEEMRGIPFRAIAALGLDSDSGFPGTPKLDEFDLMGFEKLKRRGDRDSRRDNRNVFFDLVIAARDYFAVFYKEGENREKRLPPSEVVTDFDLFLEELNKARGGQQPFWRFSVPQTAYSPRCFTRGALERCEAGSLSEAFAALKARRDGTAPAPGPFADRPTPLAPAEFKRRELPLSTLCAYLYDPEREASRFAGFDVAGVRRDPKPELEFSDKNYLLDRAFRREARDSLEEGVDRERFLRVRMLDPLFGAKPVRSWQLKEKVDEVFGFLEDAQMQVQGRVEQITPPLSLALPAGSGGLRGSWTLTAGPQKLYCGESGKPEAFCAALSGREEFSARMLALFLNAQDEPAALTLVTMPKKKDGGRSQKKSETAAAAAKERLSVPVQEAREVLCALTALFEAAASEGRVLKSPYTDSAFFRSEEARGRALADAGRALKDELSAFLRAGGGPGAVLRLAQDMLGMIRGGSAGETQGGAGK</sequence>
<dbReference type="Gene3D" id="1.10.10.160">
    <property type="match status" value="1"/>
</dbReference>
<evidence type="ECO:0000256" key="5">
    <source>
        <dbReference type="ARBA" id="ARBA00022806"/>
    </source>
</evidence>
<evidence type="ECO:0000256" key="6">
    <source>
        <dbReference type="ARBA" id="ARBA00022839"/>
    </source>
</evidence>
<feature type="region of interest" description="Disordered" evidence="10">
    <location>
        <begin position="1116"/>
        <end position="1136"/>
    </location>
</feature>
<accession>A0ABT7IQA6</accession>
<comment type="caution">
    <text evidence="11">The sequence shown here is derived from an EMBL/GenBank/DDBJ whole genome shotgun (WGS) entry which is preliminary data.</text>
</comment>
<keyword evidence="4 11" id="KW-0378">Hydrolase</keyword>
<keyword evidence="9" id="KW-0234">DNA repair</keyword>
<evidence type="ECO:0000256" key="2">
    <source>
        <dbReference type="ARBA" id="ARBA00022741"/>
    </source>
</evidence>
<dbReference type="PANTHER" id="PTHR30591:SF1">
    <property type="entry name" value="RECBCD ENZYME SUBUNIT RECC"/>
    <property type="match status" value="1"/>
</dbReference>
<name>A0ABT7IQA6_9BURK</name>
<protein>
    <submittedName>
        <fullName evidence="11">Exodeoxyribonuclease V subunit gamma</fullName>
        <ecNumber evidence="11">3.1.11.5</ecNumber>
    </submittedName>
</protein>
<dbReference type="SUPFAM" id="SSF52540">
    <property type="entry name" value="P-loop containing nucleoside triphosphate hydrolases"/>
    <property type="match status" value="2"/>
</dbReference>
<dbReference type="Gene3D" id="3.40.50.300">
    <property type="entry name" value="P-loop containing nucleotide triphosphate hydrolases"/>
    <property type="match status" value="2"/>
</dbReference>
<evidence type="ECO:0000256" key="8">
    <source>
        <dbReference type="ARBA" id="ARBA00023125"/>
    </source>
</evidence>
<keyword evidence="3" id="KW-0227">DNA damage</keyword>
<organism evidence="11 12">
    <name type="scientific">Mesosutterella faecium</name>
    <dbReference type="NCBI Taxonomy" id="2925194"/>
    <lineage>
        <taxon>Bacteria</taxon>
        <taxon>Pseudomonadati</taxon>
        <taxon>Pseudomonadota</taxon>
        <taxon>Betaproteobacteria</taxon>
        <taxon>Burkholderiales</taxon>
        <taxon>Sutterellaceae</taxon>
        <taxon>Mesosutterella</taxon>
    </lineage>
</organism>
<dbReference type="GO" id="GO:0008854">
    <property type="term" value="F:exodeoxyribonuclease V activity"/>
    <property type="evidence" value="ECO:0007669"/>
    <property type="project" value="UniProtKB-EC"/>
</dbReference>
<proteinExistence type="predicted"/>
<keyword evidence="6" id="KW-0269">Exonuclease</keyword>
<keyword evidence="12" id="KW-1185">Reference proteome</keyword>
<dbReference type="Gene3D" id="3.40.50.10930">
    <property type="match status" value="1"/>
</dbReference>
<evidence type="ECO:0000256" key="4">
    <source>
        <dbReference type="ARBA" id="ARBA00022801"/>
    </source>
</evidence>
<keyword evidence="8" id="KW-0238">DNA-binding</keyword>
<evidence type="ECO:0000313" key="12">
    <source>
        <dbReference type="Proteomes" id="UP001165481"/>
    </source>
</evidence>
<dbReference type="Proteomes" id="UP001165481">
    <property type="component" value="Unassembled WGS sequence"/>
</dbReference>
<evidence type="ECO:0000256" key="10">
    <source>
        <dbReference type="SAM" id="MobiDB-lite"/>
    </source>
</evidence>
<evidence type="ECO:0000256" key="3">
    <source>
        <dbReference type="ARBA" id="ARBA00022763"/>
    </source>
</evidence>
<dbReference type="EC" id="3.1.11.5" evidence="11"/>
<gene>
    <name evidence="11" type="ORF">MUN46_009045</name>
</gene>
<feature type="compositionally biased region" description="Acidic residues" evidence="10">
    <location>
        <begin position="342"/>
        <end position="351"/>
    </location>
</feature>
<keyword evidence="2" id="KW-0547">Nucleotide-binding</keyword>